<name>A0A8H6L1S3_9LECA</name>
<keyword evidence="3" id="KW-1185">Reference proteome</keyword>
<dbReference type="AlphaFoldDB" id="A0A8H6L1S3"/>
<reference evidence="2 3" key="1">
    <citation type="journal article" date="2020" name="Genomics">
        <title>Complete, high-quality genomes from long-read metagenomic sequencing of two wolf lichen thalli reveals enigmatic genome architecture.</title>
        <authorList>
            <person name="McKenzie S.K."/>
            <person name="Walston R.F."/>
            <person name="Allen J.L."/>
        </authorList>
    </citation>
    <scope>NUCLEOTIDE SEQUENCE [LARGE SCALE GENOMIC DNA]</scope>
    <source>
        <strain evidence="2">WasteWater2</strain>
    </source>
</reference>
<protein>
    <submittedName>
        <fullName evidence="2">Uncharacterized protein</fullName>
    </submittedName>
</protein>
<accession>A0A8H6L1S3</accession>
<feature type="region of interest" description="Disordered" evidence="1">
    <location>
        <begin position="1"/>
        <end position="149"/>
    </location>
</feature>
<organism evidence="2 3">
    <name type="scientific">Letharia columbiana</name>
    <dbReference type="NCBI Taxonomy" id="112416"/>
    <lineage>
        <taxon>Eukaryota</taxon>
        <taxon>Fungi</taxon>
        <taxon>Dikarya</taxon>
        <taxon>Ascomycota</taxon>
        <taxon>Pezizomycotina</taxon>
        <taxon>Lecanoromycetes</taxon>
        <taxon>OSLEUM clade</taxon>
        <taxon>Lecanoromycetidae</taxon>
        <taxon>Lecanorales</taxon>
        <taxon>Lecanorineae</taxon>
        <taxon>Parmeliaceae</taxon>
        <taxon>Letharia</taxon>
    </lineage>
</organism>
<comment type="caution">
    <text evidence="2">The sequence shown here is derived from an EMBL/GenBank/DDBJ whole genome shotgun (WGS) entry which is preliminary data.</text>
</comment>
<evidence type="ECO:0000313" key="2">
    <source>
        <dbReference type="EMBL" id="KAF6232310.1"/>
    </source>
</evidence>
<feature type="compositionally biased region" description="Low complexity" evidence="1">
    <location>
        <begin position="63"/>
        <end position="84"/>
    </location>
</feature>
<dbReference type="RefSeq" id="XP_037161739.1">
    <property type="nucleotide sequence ID" value="XM_037311305.1"/>
</dbReference>
<proteinExistence type="predicted"/>
<feature type="compositionally biased region" description="Basic residues" evidence="1">
    <location>
        <begin position="94"/>
        <end position="106"/>
    </location>
</feature>
<dbReference type="OrthoDB" id="6512771at2759"/>
<sequence>MASVDSAPITHLPNPTPQRRRPRWGGNNPSAHRGGQNLGRTTQIPETNGSSSRLINQSLALRPASVAPPSIPSSTEPSSAEASTNENGHSGNARGRRPRGRGRGRGTGRGGEVRGGGAPADASGTNANGHGYGHDGLRDGHSQGTVLGSGRHFRGALTQEELTSTQNVSTLQADAPEFHPGQRHQQRLINTRGGKTAQPNQRQPQTKAPRARRQSIPKSSAPDIATRTHEDITNGIYECPICTNEAQPKLSGETRMETFLLQDNGDALDATCLRMFCPLITHVGARRKRTRNPFLGYRLTRVDKLVAITEFYQRNVLIPASYCVMPVHVLLVHT</sequence>
<feature type="compositionally biased region" description="Polar residues" evidence="1">
    <location>
        <begin position="38"/>
        <end position="59"/>
    </location>
</feature>
<dbReference type="Proteomes" id="UP000578531">
    <property type="component" value="Unassembled WGS sequence"/>
</dbReference>
<evidence type="ECO:0000313" key="3">
    <source>
        <dbReference type="Proteomes" id="UP000578531"/>
    </source>
</evidence>
<gene>
    <name evidence="2" type="ORF">HO173_009415</name>
</gene>
<feature type="region of interest" description="Disordered" evidence="1">
    <location>
        <begin position="192"/>
        <end position="227"/>
    </location>
</feature>
<feature type="compositionally biased region" description="Gly residues" evidence="1">
    <location>
        <begin position="107"/>
        <end position="118"/>
    </location>
</feature>
<feature type="compositionally biased region" description="Polar residues" evidence="1">
    <location>
        <begin position="197"/>
        <end position="206"/>
    </location>
</feature>
<dbReference type="EMBL" id="JACCJC010000049">
    <property type="protein sequence ID" value="KAF6232310.1"/>
    <property type="molecule type" value="Genomic_DNA"/>
</dbReference>
<dbReference type="GeneID" id="59291066"/>
<feature type="compositionally biased region" description="Basic and acidic residues" evidence="1">
    <location>
        <begin position="132"/>
        <end position="141"/>
    </location>
</feature>
<evidence type="ECO:0000256" key="1">
    <source>
        <dbReference type="SAM" id="MobiDB-lite"/>
    </source>
</evidence>